<feature type="domain" description="Laminin EGF-like" evidence="2">
    <location>
        <begin position="509"/>
        <end position="540"/>
    </location>
</feature>
<dbReference type="Proteomes" id="UP001519460">
    <property type="component" value="Unassembled WGS sequence"/>
</dbReference>
<protein>
    <recommendedName>
        <fullName evidence="2">Laminin EGF-like domain-containing protein</fullName>
    </recommendedName>
</protein>
<sequence length="654" mass="69879">CMTEWYGPACESPCGENCDGGCDRDTGQCFNCTGNFSLPNCIDCITGWYGLACDSSCGENCDDGCDRDTGQCFNCTGKYRPPDCTECLFGWFGETCDSECGENCDGGCDRDTGQCYNCTGNYSLPNCTDCLQGWYGATCDSPCGENCDGGCDRDTGHCFICTGNFSLPNCTECMDGWHGAACDSPCGENCDGGCVAGTPDSVSTVLGTTHCRFVQNVPEDGMDARVSVLVERTVMADVTGTRDTVSTVLETSAYRTVLTVQRDITDRSVASCVVRDVTKARATRHMARASVIQDGYRPTAIKVLMCVEGSWGLDCNRTCNCSGGSNCNPHTGACQKNHTEDNPGRQTGSDILEHVILISVCVIASVFLVGILVQEIPRGSVWRIGGYITPSVNEYKEYGAPSSSLHSSWGSSDTDYMRDVLVSVDNRDIFTFPSLESGISNPQEITAGNLPTRGRILQIKRTTSYFYNYIQLCEVEVSECTAGRHGTDCQLTCGAGCQNDACDSMTGNCTCRPGWAGSQCQDCETGIYGLSCNETCSAGCQNNTCDVISGNCTCRTGWAGSRCEDCQTGNYGSDCQESCSVGCNDTCDTATGNCTCNTGWEGSNCDAITTTEARLTSPPPGTVPRVGQGVTTRVTDRLDNVTVFLGFSRHIVIQ</sequence>
<dbReference type="PRINTS" id="PR00011">
    <property type="entry name" value="EGFLAMININ"/>
</dbReference>
<dbReference type="PANTHER" id="PTHR24043:SF8">
    <property type="entry name" value="EGF-LIKE DOMAIN-CONTAINING PROTEIN"/>
    <property type="match status" value="1"/>
</dbReference>
<feature type="non-terminal residue" evidence="3">
    <location>
        <position position="654"/>
    </location>
</feature>
<dbReference type="InterPro" id="IPR042635">
    <property type="entry name" value="MEGF10/SREC1/2-like"/>
</dbReference>
<dbReference type="InterPro" id="IPR000742">
    <property type="entry name" value="EGF"/>
</dbReference>
<dbReference type="InterPro" id="IPR002049">
    <property type="entry name" value="LE_dom"/>
</dbReference>
<accession>A0ABD0KRH9</accession>
<dbReference type="PANTHER" id="PTHR24043">
    <property type="entry name" value="SCAVENGER RECEPTOR CLASS F"/>
    <property type="match status" value="1"/>
</dbReference>
<keyword evidence="1" id="KW-0245">EGF-like domain</keyword>
<organism evidence="3 4">
    <name type="scientific">Batillaria attramentaria</name>
    <dbReference type="NCBI Taxonomy" id="370345"/>
    <lineage>
        <taxon>Eukaryota</taxon>
        <taxon>Metazoa</taxon>
        <taxon>Spiralia</taxon>
        <taxon>Lophotrochozoa</taxon>
        <taxon>Mollusca</taxon>
        <taxon>Gastropoda</taxon>
        <taxon>Caenogastropoda</taxon>
        <taxon>Sorbeoconcha</taxon>
        <taxon>Cerithioidea</taxon>
        <taxon>Batillariidae</taxon>
        <taxon>Batillaria</taxon>
    </lineage>
</organism>
<evidence type="ECO:0000313" key="3">
    <source>
        <dbReference type="EMBL" id="KAK7489712.1"/>
    </source>
</evidence>
<evidence type="ECO:0000259" key="2">
    <source>
        <dbReference type="PROSITE" id="PS01248"/>
    </source>
</evidence>
<feature type="non-terminal residue" evidence="3">
    <location>
        <position position="1"/>
    </location>
</feature>
<reference evidence="3 4" key="1">
    <citation type="journal article" date="2023" name="Sci. Data">
        <title>Genome assembly of the Korean intertidal mud-creeper Batillaria attramentaria.</title>
        <authorList>
            <person name="Patra A.K."/>
            <person name="Ho P.T."/>
            <person name="Jun S."/>
            <person name="Lee S.J."/>
            <person name="Kim Y."/>
            <person name="Won Y.J."/>
        </authorList>
    </citation>
    <scope>NUCLEOTIDE SEQUENCE [LARGE SCALE GENOMIC DNA]</scope>
    <source>
        <strain evidence="3">Wonlab-2016</strain>
    </source>
</reference>
<dbReference type="PROSITE" id="PS01248">
    <property type="entry name" value="EGF_LAM_1"/>
    <property type="match status" value="1"/>
</dbReference>
<dbReference type="EMBL" id="JACVVK020000135">
    <property type="protein sequence ID" value="KAK7489712.1"/>
    <property type="molecule type" value="Genomic_DNA"/>
</dbReference>
<dbReference type="Gene3D" id="2.170.300.10">
    <property type="entry name" value="Tie2 ligand-binding domain superfamily"/>
    <property type="match status" value="2"/>
</dbReference>
<proteinExistence type="predicted"/>
<comment type="caution">
    <text evidence="3">The sequence shown here is derived from an EMBL/GenBank/DDBJ whole genome shotgun (WGS) entry which is preliminary data.</text>
</comment>
<evidence type="ECO:0000256" key="1">
    <source>
        <dbReference type="ARBA" id="ARBA00022536"/>
    </source>
</evidence>
<evidence type="ECO:0000313" key="4">
    <source>
        <dbReference type="Proteomes" id="UP001519460"/>
    </source>
</evidence>
<name>A0ABD0KRH9_9CAEN</name>
<dbReference type="SMART" id="SM00181">
    <property type="entry name" value="EGF"/>
    <property type="match status" value="7"/>
</dbReference>
<dbReference type="AlphaFoldDB" id="A0ABD0KRH9"/>
<dbReference type="Pfam" id="PF00053">
    <property type="entry name" value="EGF_laminin"/>
    <property type="match status" value="1"/>
</dbReference>
<gene>
    <name evidence="3" type="ORF">BaRGS_00019107</name>
</gene>
<keyword evidence="4" id="KW-1185">Reference proteome</keyword>